<dbReference type="HOGENOM" id="CLU_089385_0_0_1"/>
<dbReference type="EMBL" id="HE580271">
    <property type="protein sequence ID" value="CCD25128.1"/>
    <property type="molecule type" value="Genomic_DNA"/>
</dbReference>
<organism evidence="2 3">
    <name type="scientific">Naumovozyma dairenensis (strain ATCC 10597 / BCRC 20456 / CBS 421 / NBRC 0211 / NRRL Y-12639)</name>
    <name type="common">Saccharomyces dairenensis</name>
    <dbReference type="NCBI Taxonomy" id="1071378"/>
    <lineage>
        <taxon>Eukaryota</taxon>
        <taxon>Fungi</taxon>
        <taxon>Dikarya</taxon>
        <taxon>Ascomycota</taxon>
        <taxon>Saccharomycotina</taxon>
        <taxon>Saccharomycetes</taxon>
        <taxon>Saccharomycetales</taxon>
        <taxon>Saccharomycetaceae</taxon>
        <taxon>Naumovozyma</taxon>
    </lineage>
</organism>
<feature type="region of interest" description="Disordered" evidence="1">
    <location>
        <begin position="208"/>
        <end position="267"/>
    </location>
</feature>
<evidence type="ECO:0000313" key="2">
    <source>
        <dbReference type="EMBL" id="CCD25128.1"/>
    </source>
</evidence>
<dbReference type="AlphaFoldDB" id="G0WBK8"/>
<dbReference type="Proteomes" id="UP000000689">
    <property type="component" value="Chromosome 5"/>
</dbReference>
<dbReference type="KEGG" id="ndi:NDAI_0E03110"/>
<keyword evidence="3" id="KW-1185">Reference proteome</keyword>
<evidence type="ECO:0000256" key="1">
    <source>
        <dbReference type="SAM" id="MobiDB-lite"/>
    </source>
</evidence>
<reference evidence="2 3" key="1">
    <citation type="journal article" date="2011" name="Proc. Natl. Acad. Sci. U.S.A.">
        <title>Evolutionary erosion of yeast sex chromosomes by mating-type switching accidents.</title>
        <authorList>
            <person name="Gordon J.L."/>
            <person name="Armisen D."/>
            <person name="Proux-Wera E."/>
            <person name="Oheigeartaigh S.S."/>
            <person name="Byrne K.P."/>
            <person name="Wolfe K.H."/>
        </authorList>
    </citation>
    <scope>NUCLEOTIDE SEQUENCE [LARGE SCALE GENOMIC DNA]</scope>
    <source>
        <strain evidence="3">ATCC 10597 / BCRC 20456 / CBS 421 / NBRC 0211 / NRRL Y-12639</strain>
    </source>
</reference>
<dbReference type="GeneID" id="11498706"/>
<name>G0WBK8_NAUDC</name>
<proteinExistence type="predicted"/>
<gene>
    <name evidence="2" type="primary">NDAI0E03110</name>
    <name evidence="2" type="ordered locus">NDAI_0E03110</name>
</gene>
<dbReference type="RefSeq" id="XP_003670371.1">
    <property type="nucleotide sequence ID" value="XM_003670323.1"/>
</dbReference>
<protein>
    <submittedName>
        <fullName evidence="2">Uncharacterized protein</fullName>
    </submittedName>
</protein>
<dbReference type="OMA" id="CIVIKFL"/>
<dbReference type="eggNOG" id="ENOG502RZVT">
    <property type="taxonomic scope" value="Eukaryota"/>
</dbReference>
<sequence>MIDNLSDPRSSSTSPIRTISDDLIHNPKRLRNIKLQVGTLNNFLISNFSKTIISKYGILLIDPLNMDMSHIHLTAAHHTKITTFFVTMLKRTRSSRLQFKKICCIVLKFLDCCTKEANYMKFLKYNLQKLIVASFVLSVPNVEGDEATRIQRREACYDLFARMTGLSKMDIINCCSIVRSIIIRRSRQQMKATNSSFHMNQHILNSFSRDSPTRDMFHNEVSPFPHHHEPQMSDPPAHINPRQLSSSSSSSSVSYINSACGSEEGNDDETYGSNGYILSAELEQFNLTGKTLVYENFRII</sequence>
<feature type="compositionally biased region" description="Low complexity" evidence="1">
    <location>
        <begin position="245"/>
        <end position="254"/>
    </location>
</feature>
<dbReference type="OrthoDB" id="4069919at2759"/>
<evidence type="ECO:0000313" key="3">
    <source>
        <dbReference type="Proteomes" id="UP000000689"/>
    </source>
</evidence>
<accession>G0WBK8</accession>